<dbReference type="VEuPathDB" id="CryptoDB:CmeUKMEL1_08820"/>
<dbReference type="SUPFAM" id="SSF50729">
    <property type="entry name" value="PH domain-like"/>
    <property type="match status" value="1"/>
</dbReference>
<dbReference type="Gene3D" id="2.30.29.30">
    <property type="entry name" value="Pleckstrin-homology domain (PH domain)/Phosphotyrosine-binding domain (PTB)"/>
    <property type="match status" value="1"/>
</dbReference>
<keyword evidence="4" id="KW-1185">Reference proteome</keyword>
<dbReference type="Pfam" id="PF00169">
    <property type="entry name" value="PH"/>
    <property type="match status" value="1"/>
</dbReference>
<proteinExistence type="predicted"/>
<organism evidence="3 4">
    <name type="scientific">Cryptosporidium meleagridis</name>
    <dbReference type="NCBI Taxonomy" id="93969"/>
    <lineage>
        <taxon>Eukaryota</taxon>
        <taxon>Sar</taxon>
        <taxon>Alveolata</taxon>
        <taxon>Apicomplexa</taxon>
        <taxon>Conoidasida</taxon>
        <taxon>Coccidia</taxon>
        <taxon>Eucoccidiorida</taxon>
        <taxon>Eimeriorina</taxon>
        <taxon>Cryptosporidiidae</taxon>
        <taxon>Cryptosporidium</taxon>
    </lineage>
</organism>
<feature type="region of interest" description="Disordered" evidence="1">
    <location>
        <begin position="190"/>
        <end position="267"/>
    </location>
</feature>
<evidence type="ECO:0000259" key="2">
    <source>
        <dbReference type="PROSITE" id="PS50003"/>
    </source>
</evidence>
<evidence type="ECO:0000256" key="1">
    <source>
        <dbReference type="SAM" id="MobiDB-lite"/>
    </source>
</evidence>
<feature type="domain" description="PH" evidence="2">
    <location>
        <begin position="395"/>
        <end position="501"/>
    </location>
</feature>
<evidence type="ECO:0000313" key="3">
    <source>
        <dbReference type="EMBL" id="POM83723.1"/>
    </source>
</evidence>
<dbReference type="InterPro" id="IPR001849">
    <property type="entry name" value="PH_domain"/>
</dbReference>
<dbReference type="OrthoDB" id="338512at2759"/>
<dbReference type="AlphaFoldDB" id="A0A2P4Z0V6"/>
<dbReference type="InterPro" id="IPR011993">
    <property type="entry name" value="PH-like_dom_sf"/>
</dbReference>
<feature type="compositionally biased region" description="Basic and acidic residues" evidence="1">
    <location>
        <begin position="236"/>
        <end position="263"/>
    </location>
</feature>
<comment type="caution">
    <text evidence="3">The sequence shown here is derived from an EMBL/GenBank/DDBJ whole genome shotgun (WGS) entry which is preliminary data.</text>
</comment>
<protein>
    <recommendedName>
        <fullName evidence="2">PH domain-containing protein</fullName>
    </recommendedName>
</protein>
<accession>A0A2P4Z0V6</accession>
<dbReference type="PROSITE" id="PS50003">
    <property type="entry name" value="PH_DOMAIN"/>
    <property type="match status" value="1"/>
</dbReference>
<dbReference type="Proteomes" id="UP000236928">
    <property type="component" value="Unassembled WGS sequence"/>
</dbReference>
<sequence>MQNQKADIEVSRGNFGAMHEEFGKHANSKYMKSSENGGEDEDDDITWSQVFNMMYNDAKEIISPISKIVNYVAPDPNEVDSRLARAAFEEKMSKQVKQPIRKYKIGSPGAIHVYDESTGQMVSIPKRDNLLTHQSLGADGGTVQIKKRGLLGSLKEENVKDPREIIDSAQSIESFYGIVQGMEKKKVSSGLDWQMDGDHQSDLYSDHSSNREYSSPRVKNTPSTQCNTDSSPCLDINKERLRKKEEDGNAFENKQDPHAYKEDSEYDDHEINQSMKSINSSIFQKEEGGLGAEVVIPRLSLTEKRRSISQKRSEDDLNIGKDNISFRLHSERRFNHSRSRFGRVPHGNYHSHAYTMENLVATIQRPISTSREEILKLYSKEELEKIQTFIEKANELVYEGPLEKKNSWSWGHKLRWVKIFKCEMHYFLSPKESNIKAKAPLGVINFKIAEWNLQISDSDEKTFTIVSRGNTSNGRGYQWRIPSNSDQNRKSWTTRIEKILKATAFMQQLKGIIRIPA</sequence>
<evidence type="ECO:0000313" key="4">
    <source>
        <dbReference type="Proteomes" id="UP000236928"/>
    </source>
</evidence>
<reference evidence="3 4" key="1">
    <citation type="submission" date="2014-04" db="EMBL/GenBank/DDBJ databases">
        <title>Comparative Genomics of Cryptosporidium Species.</title>
        <authorList>
            <person name="Silva J.C."/>
            <person name="Su Q."/>
            <person name="Chalmers R."/>
            <person name="Chibucos M.C."/>
            <person name="Elwin K."/>
            <person name="Godinez A."/>
            <person name="Guo F."/>
            <person name="Huynh K."/>
            <person name="Orvis J."/>
            <person name="Ott S."/>
            <person name="Sadzewicz L."/>
            <person name="Sengamalay N."/>
            <person name="Shetty A."/>
            <person name="Sun M."/>
            <person name="Tallon L."/>
            <person name="Xiao L."/>
            <person name="Zhang H."/>
            <person name="Fraser C.M."/>
            <person name="Zhu G."/>
            <person name="Kissinger J."/>
            <person name="Widmer G."/>
        </authorList>
    </citation>
    <scope>NUCLEOTIDE SEQUENCE [LARGE SCALE GENOMIC DNA]</scope>
    <source>
        <strain evidence="3 4">UKMEL1</strain>
    </source>
</reference>
<name>A0A2P4Z0V6_9CRYT</name>
<feature type="compositionally biased region" description="Polar residues" evidence="1">
    <location>
        <begin position="211"/>
        <end position="231"/>
    </location>
</feature>
<gene>
    <name evidence="3" type="ORF">CmeUKMEL1_08820</name>
</gene>
<dbReference type="SMART" id="SM00233">
    <property type="entry name" value="PH"/>
    <property type="match status" value="1"/>
</dbReference>
<feature type="region of interest" description="Disordered" evidence="1">
    <location>
        <begin position="24"/>
        <end position="43"/>
    </location>
</feature>
<feature type="compositionally biased region" description="Basic and acidic residues" evidence="1">
    <location>
        <begin position="196"/>
        <end position="210"/>
    </location>
</feature>
<dbReference type="EMBL" id="JIBK01000020">
    <property type="protein sequence ID" value="POM83723.1"/>
    <property type="molecule type" value="Genomic_DNA"/>
</dbReference>